<keyword evidence="1" id="KW-0812">Transmembrane</keyword>
<dbReference type="OrthoDB" id="3358048at2759"/>
<keyword evidence="1" id="KW-1133">Transmembrane helix</keyword>
<dbReference type="InParanoid" id="A0A401GS20"/>
<keyword evidence="1" id="KW-0472">Membrane</keyword>
<dbReference type="AlphaFoldDB" id="A0A401GS20"/>
<name>A0A401GS20_9APHY</name>
<protein>
    <submittedName>
        <fullName evidence="2">Uncharacterized protein</fullName>
    </submittedName>
</protein>
<feature type="transmembrane region" description="Helical" evidence="1">
    <location>
        <begin position="86"/>
        <end position="110"/>
    </location>
</feature>
<dbReference type="GeneID" id="38781920"/>
<evidence type="ECO:0000256" key="1">
    <source>
        <dbReference type="SAM" id="Phobius"/>
    </source>
</evidence>
<accession>A0A401GS20</accession>
<keyword evidence="3" id="KW-1185">Reference proteome</keyword>
<sequence>MSVRRRVPFVFSDTAEEDDHVLDEQEQEELIETLRKQSDASNVHYLILLQITLALSCMLHLIFVFHEPKLSPLYAFFPPPPDTSPHTIAFPVLFGAVHILLHLNLSLTLLPPTHRLRRMLLSLPPPLRAVPIPLTHPAVLCAAALAPAFSLVLQCGWADVVWWALAGGMTALVWAVQAWISQSEQGIRELEGLRYNARGA</sequence>
<comment type="caution">
    <text evidence="2">The sequence shown here is derived from an EMBL/GenBank/DDBJ whole genome shotgun (WGS) entry which is preliminary data.</text>
</comment>
<proteinExistence type="predicted"/>
<evidence type="ECO:0000313" key="2">
    <source>
        <dbReference type="EMBL" id="GBE85003.1"/>
    </source>
</evidence>
<evidence type="ECO:0000313" key="3">
    <source>
        <dbReference type="Proteomes" id="UP000287166"/>
    </source>
</evidence>
<reference evidence="2 3" key="1">
    <citation type="journal article" date="2018" name="Sci. Rep.">
        <title>Genome sequence of the cauliflower mushroom Sparassis crispa (Hanabiratake) and its association with beneficial usage.</title>
        <authorList>
            <person name="Kiyama R."/>
            <person name="Furutani Y."/>
            <person name="Kawaguchi K."/>
            <person name="Nakanishi T."/>
        </authorList>
    </citation>
    <scope>NUCLEOTIDE SEQUENCE [LARGE SCALE GENOMIC DNA]</scope>
</reference>
<dbReference type="Proteomes" id="UP000287166">
    <property type="component" value="Unassembled WGS sequence"/>
</dbReference>
<organism evidence="2 3">
    <name type="scientific">Sparassis crispa</name>
    <dbReference type="NCBI Taxonomy" id="139825"/>
    <lineage>
        <taxon>Eukaryota</taxon>
        <taxon>Fungi</taxon>
        <taxon>Dikarya</taxon>
        <taxon>Basidiomycota</taxon>
        <taxon>Agaricomycotina</taxon>
        <taxon>Agaricomycetes</taxon>
        <taxon>Polyporales</taxon>
        <taxon>Sparassidaceae</taxon>
        <taxon>Sparassis</taxon>
    </lineage>
</organism>
<dbReference type="RefSeq" id="XP_027615916.1">
    <property type="nucleotide sequence ID" value="XM_027760115.1"/>
</dbReference>
<gene>
    <name evidence="2" type="ORF">SCP_0701890</name>
</gene>
<dbReference type="EMBL" id="BFAD01000007">
    <property type="protein sequence ID" value="GBE85003.1"/>
    <property type="molecule type" value="Genomic_DNA"/>
</dbReference>
<feature type="transmembrane region" description="Helical" evidence="1">
    <location>
        <begin position="45"/>
        <end position="66"/>
    </location>
</feature>